<name>A0A562T687_CHIJA</name>
<evidence type="ECO:0000259" key="8">
    <source>
        <dbReference type="Pfam" id="PF02687"/>
    </source>
</evidence>
<dbReference type="InterPro" id="IPR003838">
    <property type="entry name" value="ABC3_permease_C"/>
</dbReference>
<evidence type="ECO:0000256" key="6">
    <source>
        <dbReference type="ARBA" id="ARBA00038076"/>
    </source>
</evidence>
<dbReference type="PANTHER" id="PTHR30572">
    <property type="entry name" value="MEMBRANE COMPONENT OF TRANSPORTER-RELATED"/>
    <property type="match status" value="1"/>
</dbReference>
<evidence type="ECO:0000256" key="4">
    <source>
        <dbReference type="ARBA" id="ARBA00022989"/>
    </source>
</evidence>
<feature type="transmembrane region" description="Helical" evidence="7">
    <location>
        <begin position="21"/>
        <end position="41"/>
    </location>
</feature>
<dbReference type="GO" id="GO:0005886">
    <property type="term" value="C:plasma membrane"/>
    <property type="evidence" value="ECO:0007669"/>
    <property type="project" value="UniProtKB-SubCell"/>
</dbReference>
<dbReference type="OrthoDB" id="1451596at2"/>
<evidence type="ECO:0000259" key="9">
    <source>
        <dbReference type="Pfam" id="PF12704"/>
    </source>
</evidence>
<feature type="transmembrane region" description="Helical" evidence="7">
    <location>
        <begin position="280"/>
        <end position="302"/>
    </location>
</feature>
<keyword evidence="4 7" id="KW-1133">Transmembrane helix</keyword>
<dbReference type="EMBL" id="VLLG01000003">
    <property type="protein sequence ID" value="TWI89057.1"/>
    <property type="molecule type" value="Genomic_DNA"/>
</dbReference>
<feature type="transmembrane region" description="Helical" evidence="7">
    <location>
        <begin position="423"/>
        <end position="442"/>
    </location>
</feature>
<dbReference type="Pfam" id="PF12704">
    <property type="entry name" value="MacB_PCD"/>
    <property type="match status" value="1"/>
</dbReference>
<dbReference type="Proteomes" id="UP000316778">
    <property type="component" value="Unassembled WGS sequence"/>
</dbReference>
<keyword evidence="3 7" id="KW-0812">Transmembrane</keyword>
<organism evidence="10 11">
    <name type="scientific">Chitinophaga japonensis</name>
    <name type="common">Flexibacter japonensis</name>
    <dbReference type="NCBI Taxonomy" id="104662"/>
    <lineage>
        <taxon>Bacteria</taxon>
        <taxon>Pseudomonadati</taxon>
        <taxon>Bacteroidota</taxon>
        <taxon>Chitinophagia</taxon>
        <taxon>Chitinophagales</taxon>
        <taxon>Chitinophagaceae</taxon>
        <taxon>Chitinophaga</taxon>
    </lineage>
</organism>
<proteinExistence type="inferred from homology"/>
<dbReference type="GO" id="GO:0022857">
    <property type="term" value="F:transmembrane transporter activity"/>
    <property type="evidence" value="ECO:0007669"/>
    <property type="project" value="TreeGrafter"/>
</dbReference>
<feature type="domain" description="MacB-like periplasmic core" evidence="9">
    <location>
        <begin position="20"/>
        <end position="235"/>
    </location>
</feature>
<feature type="domain" description="ABC3 transporter permease C-terminal" evidence="8">
    <location>
        <begin position="286"/>
        <end position="393"/>
    </location>
</feature>
<gene>
    <name evidence="10" type="ORF">LX66_3150</name>
</gene>
<dbReference type="Pfam" id="PF02687">
    <property type="entry name" value="FtsX"/>
    <property type="match status" value="2"/>
</dbReference>
<evidence type="ECO:0000313" key="10">
    <source>
        <dbReference type="EMBL" id="TWI89057.1"/>
    </source>
</evidence>
<evidence type="ECO:0000256" key="2">
    <source>
        <dbReference type="ARBA" id="ARBA00022475"/>
    </source>
</evidence>
<feature type="transmembrane region" description="Helical" evidence="7">
    <location>
        <begin position="709"/>
        <end position="729"/>
    </location>
</feature>
<evidence type="ECO:0000256" key="3">
    <source>
        <dbReference type="ARBA" id="ARBA00022692"/>
    </source>
</evidence>
<feature type="transmembrane region" description="Helical" evidence="7">
    <location>
        <begin position="374"/>
        <end position="397"/>
    </location>
</feature>
<keyword evidence="5 7" id="KW-0472">Membrane</keyword>
<comment type="subcellular location">
    <subcellularLocation>
        <location evidence="1">Cell membrane</location>
        <topology evidence="1">Multi-pass membrane protein</topology>
    </subcellularLocation>
</comment>
<keyword evidence="11" id="KW-1185">Reference proteome</keyword>
<keyword evidence="2" id="KW-1003">Cell membrane</keyword>
<sequence length="788" mass="87281">MLKNYLKIAWRNLWRNKAFSAINIIGLALGLACSLLILLWMQDERSMDSFHLHKDRLYAVYEREYAEGTTGATYATPGLLGEELKKVIPEVQYGLSYAFDAGIFRTGGKVLREEGMYAGNDLFHMFSFPLLQGSADKALSAPGNIAISNKMATALFGSPAAAMGKTVSYNNRQHFLVTAVFADVPNHSSLKFDYLLNWDTFLATRPHARLWSGQGPRTAIMLRKDAHPARVSARLLKFLDNYYRSQGPGLRKELGMQRFDEQYLHGNFENGQVSGGRIEYVRLFSIIAVFILLIACINFMNLTTARAAKRAREIGVRKVAGAMRLSLVQQFISEAMLLVLVATGIALLLVQSSLPLFNDITGKRMELPFSQPGFWLQLTLLGLLTGCMAGSYPAFFLSSFQPVKVLKGVLQSGKETARFRKGLVVFQFVLSILLVISVITVSRQVNYIQTKQLGYDRENLLYVPLEGHLSQQYAFFKQEALKQPGIKMVTQMGGAPTGVHSYQDSVSWEGRSPDYRPTFAIAAVGRDFIETVGAHLVKGRDFSPAFSTDTLNFLVNEAAAAKLGFKDPIGQALTLEDGHRGIIIGIVQGFHTSSLHDPIEPVIFKFDESSGGNALIRTSAGKTTQALAALQQLCRQLNPAFPFRYQFADDAYQRMYKSEQVISRLGYWFAALAIVISCMGLLGLALFSAEQRTKEVGIRKVLGASVTQLLVLLSREFLLLLLLAFAIAVPLGWYAMHKWLEGYAYHTGIAWWIFLLAGALSLLVALGTVSVQAVRAALVNPVRSLRAE</sequence>
<dbReference type="InterPro" id="IPR050250">
    <property type="entry name" value="Macrolide_Exporter_MacB"/>
</dbReference>
<dbReference type="RefSeq" id="WP_145715111.1">
    <property type="nucleotide sequence ID" value="NZ_BAAAFY010000001.1"/>
</dbReference>
<evidence type="ECO:0000256" key="7">
    <source>
        <dbReference type="SAM" id="Phobius"/>
    </source>
</evidence>
<feature type="transmembrane region" description="Helical" evidence="7">
    <location>
        <begin position="665"/>
        <end position="688"/>
    </location>
</feature>
<dbReference type="PROSITE" id="PS51257">
    <property type="entry name" value="PROKAR_LIPOPROTEIN"/>
    <property type="match status" value="1"/>
</dbReference>
<feature type="transmembrane region" description="Helical" evidence="7">
    <location>
        <begin position="331"/>
        <end position="354"/>
    </location>
</feature>
<dbReference type="AlphaFoldDB" id="A0A562T687"/>
<feature type="transmembrane region" description="Helical" evidence="7">
    <location>
        <begin position="749"/>
        <end position="774"/>
    </location>
</feature>
<reference evidence="10 11" key="1">
    <citation type="journal article" date="2013" name="Stand. Genomic Sci.">
        <title>Genomic Encyclopedia of Type Strains, Phase I: The one thousand microbial genomes (KMG-I) project.</title>
        <authorList>
            <person name="Kyrpides N.C."/>
            <person name="Woyke T."/>
            <person name="Eisen J.A."/>
            <person name="Garrity G."/>
            <person name="Lilburn T.G."/>
            <person name="Beck B.J."/>
            <person name="Whitman W.B."/>
            <person name="Hugenholtz P."/>
            <person name="Klenk H.P."/>
        </authorList>
    </citation>
    <scope>NUCLEOTIDE SEQUENCE [LARGE SCALE GENOMIC DNA]</scope>
    <source>
        <strain evidence="10 11">DSM 13484</strain>
    </source>
</reference>
<dbReference type="InterPro" id="IPR025857">
    <property type="entry name" value="MacB_PCD"/>
</dbReference>
<comment type="caution">
    <text evidence="10">The sequence shown here is derived from an EMBL/GenBank/DDBJ whole genome shotgun (WGS) entry which is preliminary data.</text>
</comment>
<feature type="domain" description="ABC3 transporter permease C-terminal" evidence="8">
    <location>
        <begin position="669"/>
        <end position="776"/>
    </location>
</feature>
<dbReference type="PANTHER" id="PTHR30572:SF4">
    <property type="entry name" value="ABC TRANSPORTER PERMEASE YTRF"/>
    <property type="match status" value="1"/>
</dbReference>
<protein>
    <submittedName>
        <fullName evidence="10">ABC-type antimicrobial peptide transport system permease subunit</fullName>
    </submittedName>
</protein>
<evidence type="ECO:0000313" key="11">
    <source>
        <dbReference type="Proteomes" id="UP000316778"/>
    </source>
</evidence>
<evidence type="ECO:0000256" key="5">
    <source>
        <dbReference type="ARBA" id="ARBA00023136"/>
    </source>
</evidence>
<accession>A0A562T687</accession>
<evidence type="ECO:0000256" key="1">
    <source>
        <dbReference type="ARBA" id="ARBA00004651"/>
    </source>
</evidence>
<comment type="similarity">
    <text evidence="6">Belongs to the ABC-4 integral membrane protein family.</text>
</comment>